<dbReference type="PANTHER" id="PTHR34676:SF8">
    <property type="entry name" value="TRANSMEMBRANE PROTEIN"/>
    <property type="match status" value="1"/>
</dbReference>
<reference evidence="1 2" key="1">
    <citation type="journal article" date="2021" name="Plant Biotechnol. J.">
        <title>Multi-omics assisted identification of the key and species-specific regulatory components of drought-tolerant mechanisms in Gossypium stocksii.</title>
        <authorList>
            <person name="Yu D."/>
            <person name="Ke L."/>
            <person name="Zhang D."/>
            <person name="Wu Y."/>
            <person name="Sun Y."/>
            <person name="Mei J."/>
            <person name="Sun J."/>
            <person name="Sun Y."/>
        </authorList>
    </citation>
    <scope>NUCLEOTIDE SEQUENCE [LARGE SCALE GENOMIC DNA]</scope>
    <source>
        <strain evidence="2">cv. E1</strain>
        <tissue evidence="1">Leaf</tissue>
    </source>
</reference>
<dbReference type="Proteomes" id="UP000828251">
    <property type="component" value="Unassembled WGS sequence"/>
</dbReference>
<dbReference type="PANTHER" id="PTHR34676">
    <property type="entry name" value="DUF4219 DOMAIN-CONTAINING PROTEIN-RELATED"/>
    <property type="match status" value="1"/>
</dbReference>
<keyword evidence="2" id="KW-1185">Reference proteome</keyword>
<dbReference type="Pfam" id="PF14223">
    <property type="entry name" value="Retrotran_gag_2"/>
    <property type="match status" value="1"/>
</dbReference>
<dbReference type="EMBL" id="JAIQCV010000010">
    <property type="protein sequence ID" value="KAH1056848.1"/>
    <property type="molecule type" value="Genomic_DNA"/>
</dbReference>
<sequence length="104" mass="12170">MRLVQKNIVGYHHVPMSRKFWDKLEVTHEGISQVKKLKVGILTLNYDMFNMKPEEDIKAMSDWFTSIINGLKSYGKAYPNKEVVRKMLRSLPKSREDKVTGIEE</sequence>
<organism evidence="1 2">
    <name type="scientific">Gossypium stocksii</name>
    <dbReference type="NCBI Taxonomy" id="47602"/>
    <lineage>
        <taxon>Eukaryota</taxon>
        <taxon>Viridiplantae</taxon>
        <taxon>Streptophyta</taxon>
        <taxon>Embryophyta</taxon>
        <taxon>Tracheophyta</taxon>
        <taxon>Spermatophyta</taxon>
        <taxon>Magnoliopsida</taxon>
        <taxon>eudicotyledons</taxon>
        <taxon>Gunneridae</taxon>
        <taxon>Pentapetalae</taxon>
        <taxon>rosids</taxon>
        <taxon>malvids</taxon>
        <taxon>Malvales</taxon>
        <taxon>Malvaceae</taxon>
        <taxon>Malvoideae</taxon>
        <taxon>Gossypium</taxon>
    </lineage>
</organism>
<accession>A0A9D3UT07</accession>
<comment type="caution">
    <text evidence="1">The sequence shown here is derived from an EMBL/GenBank/DDBJ whole genome shotgun (WGS) entry which is preliminary data.</text>
</comment>
<dbReference type="AlphaFoldDB" id="A0A9D3UT07"/>
<evidence type="ECO:0000313" key="2">
    <source>
        <dbReference type="Proteomes" id="UP000828251"/>
    </source>
</evidence>
<gene>
    <name evidence="1" type="ORF">J1N35_034913</name>
</gene>
<proteinExistence type="predicted"/>
<name>A0A9D3UT07_9ROSI</name>
<evidence type="ECO:0000313" key="1">
    <source>
        <dbReference type="EMBL" id="KAH1056848.1"/>
    </source>
</evidence>
<protein>
    <submittedName>
        <fullName evidence="1">Uncharacterized protein</fullName>
    </submittedName>
</protein>
<dbReference type="OrthoDB" id="1932348at2759"/>